<dbReference type="STRING" id="482827.SAMN04488243_13521"/>
<protein>
    <submittedName>
        <fullName evidence="1">Uncharacterized protein</fullName>
    </submittedName>
</protein>
<dbReference type="EMBL" id="FNBC01000035">
    <property type="protein sequence ID" value="SDF25373.1"/>
    <property type="molecule type" value="Genomic_DNA"/>
</dbReference>
<proteinExistence type="predicted"/>
<organism evidence="1 2">
    <name type="scientific">Thermus arciformis</name>
    <dbReference type="NCBI Taxonomy" id="482827"/>
    <lineage>
        <taxon>Bacteria</taxon>
        <taxon>Thermotogati</taxon>
        <taxon>Deinococcota</taxon>
        <taxon>Deinococci</taxon>
        <taxon>Thermales</taxon>
        <taxon>Thermaceae</taxon>
        <taxon>Thermus</taxon>
    </lineage>
</organism>
<reference evidence="2" key="1">
    <citation type="submission" date="2016-10" db="EMBL/GenBank/DDBJ databases">
        <authorList>
            <person name="Varghese N."/>
            <person name="Submissions S."/>
        </authorList>
    </citation>
    <scope>NUCLEOTIDE SEQUENCE [LARGE SCALE GENOMIC DNA]</scope>
    <source>
        <strain evidence="2">CGMCC 1.6992</strain>
    </source>
</reference>
<dbReference type="AlphaFoldDB" id="A0A1G7JKF7"/>
<sequence>MAQGLTLGEHLVLRGYTGQAFGQAMANILGLKSVHVLTNNTSICAALVGAMGAGYLDPQGQRRMVSTALPSPQEVPPLSPEEEAVALIFGGQATPETNYGLTLEALRALAQANYPGALFFHLRIWAPGFVARAAQESPEVARYLAAKENLYAPAADLNAKVVRLWQVSVKDGKQATVKEVGVIPLNPIWEDLLRRSL</sequence>
<accession>A0A1G7JKF7</accession>
<dbReference type="Proteomes" id="UP000199446">
    <property type="component" value="Unassembled WGS sequence"/>
</dbReference>
<keyword evidence="2" id="KW-1185">Reference proteome</keyword>
<dbReference type="OrthoDB" id="31293at2"/>
<gene>
    <name evidence="1" type="ORF">SAMN04488243_13521</name>
</gene>
<name>A0A1G7JKF7_9DEIN</name>
<dbReference type="RefSeq" id="WP_093008347.1">
    <property type="nucleotide sequence ID" value="NZ_FNBC01000035.1"/>
</dbReference>
<evidence type="ECO:0000313" key="1">
    <source>
        <dbReference type="EMBL" id="SDF25373.1"/>
    </source>
</evidence>
<evidence type="ECO:0000313" key="2">
    <source>
        <dbReference type="Proteomes" id="UP000199446"/>
    </source>
</evidence>